<keyword evidence="3" id="KW-1185">Reference proteome</keyword>
<dbReference type="RefSeq" id="WP_091366888.1">
    <property type="nucleotide sequence ID" value="NZ_FMZF01000004.1"/>
</dbReference>
<keyword evidence="1" id="KW-0812">Transmembrane</keyword>
<gene>
    <name evidence="2" type="ORF">SAMN05660690_3147</name>
</gene>
<sequence length="306" mass="33757">MALLVTGGGNSTWLRLAVYCALALGLQLGHALLVIRTARRGARLHAGHGAWKARYREGRHLWSVLTFTMPLRAHDSFWVALVAVLGLVYPLAVLVREVDGSPGPSSFVRQWAMFGAFTVVLFLTAVALSLLERATPQLTLARWASNEVRLEKAPRHARQPVGPRVAPFLEIHARRRLKRLPSSLKERYVATCDKLIETSKIGYMQQNTRQAVHRVMRDALQYSARVANSLDASEAERVANAWLVERGLADISPTSLSSRRRFPTVQYVGEVTDTVKGVLALIGAIALVVIFVINGAGLDEIISQLK</sequence>
<evidence type="ECO:0000313" key="3">
    <source>
        <dbReference type="Proteomes" id="UP000199416"/>
    </source>
</evidence>
<feature type="transmembrane region" description="Helical" evidence="1">
    <location>
        <begin position="278"/>
        <end position="298"/>
    </location>
</feature>
<feature type="transmembrane region" description="Helical" evidence="1">
    <location>
        <begin position="12"/>
        <end position="35"/>
    </location>
</feature>
<proteinExistence type="predicted"/>
<evidence type="ECO:0000313" key="2">
    <source>
        <dbReference type="EMBL" id="SDC97060.1"/>
    </source>
</evidence>
<dbReference type="Proteomes" id="UP000199416">
    <property type="component" value="Unassembled WGS sequence"/>
</dbReference>
<accession>A0A1G6QXG5</accession>
<organism evidence="2 3">
    <name type="scientific">Geodermatophilus telluris</name>
    <dbReference type="NCBI Taxonomy" id="1190417"/>
    <lineage>
        <taxon>Bacteria</taxon>
        <taxon>Bacillati</taxon>
        <taxon>Actinomycetota</taxon>
        <taxon>Actinomycetes</taxon>
        <taxon>Geodermatophilales</taxon>
        <taxon>Geodermatophilaceae</taxon>
        <taxon>Geodermatophilus</taxon>
    </lineage>
</organism>
<name>A0A1G6QXG5_9ACTN</name>
<dbReference type="EMBL" id="FMZF01000004">
    <property type="protein sequence ID" value="SDC97060.1"/>
    <property type="molecule type" value="Genomic_DNA"/>
</dbReference>
<keyword evidence="1" id="KW-0472">Membrane</keyword>
<protein>
    <submittedName>
        <fullName evidence="2">Uncharacterized protein</fullName>
    </submittedName>
</protein>
<dbReference type="AlphaFoldDB" id="A0A1G6QXG5"/>
<feature type="transmembrane region" description="Helical" evidence="1">
    <location>
        <begin position="111"/>
        <end position="131"/>
    </location>
</feature>
<reference evidence="3" key="1">
    <citation type="submission" date="2016-10" db="EMBL/GenBank/DDBJ databases">
        <authorList>
            <person name="Varghese N."/>
            <person name="Submissions S."/>
        </authorList>
    </citation>
    <scope>NUCLEOTIDE SEQUENCE [LARGE SCALE GENOMIC DNA]</scope>
    <source>
        <strain evidence="3">DSM 45421</strain>
    </source>
</reference>
<keyword evidence="1" id="KW-1133">Transmembrane helix</keyword>
<evidence type="ECO:0000256" key="1">
    <source>
        <dbReference type="SAM" id="Phobius"/>
    </source>
</evidence>
<feature type="transmembrane region" description="Helical" evidence="1">
    <location>
        <begin position="77"/>
        <end position="95"/>
    </location>
</feature>